<comment type="subcellular location">
    <subcellularLocation>
        <location evidence="1">Cell membrane</location>
        <topology evidence="1">Multi-pass membrane protein</topology>
    </subcellularLocation>
</comment>
<dbReference type="EMBL" id="GFXV01003351">
    <property type="protein sequence ID" value="MBW15156.1"/>
    <property type="molecule type" value="Transcribed_RNA"/>
</dbReference>
<feature type="region of interest" description="Disordered" evidence="8">
    <location>
        <begin position="533"/>
        <end position="574"/>
    </location>
</feature>
<feature type="transmembrane region" description="Helical" evidence="9">
    <location>
        <begin position="163"/>
        <end position="185"/>
    </location>
</feature>
<dbReference type="GO" id="GO:0042277">
    <property type="term" value="F:peptide binding"/>
    <property type="evidence" value="ECO:0007669"/>
    <property type="project" value="TreeGrafter"/>
</dbReference>
<evidence type="ECO:0000256" key="2">
    <source>
        <dbReference type="ARBA" id="ARBA00010663"/>
    </source>
</evidence>
<dbReference type="SUPFAM" id="SSF81321">
    <property type="entry name" value="Family A G protein-coupled receptor-like"/>
    <property type="match status" value="1"/>
</dbReference>
<keyword evidence="3" id="KW-1003">Cell membrane</keyword>
<sequence>MRHRGVCAAAACKAIELRFCQKIQTHTTRECIQPPCAPAVSVENRPVVTRVATRERTVSSDDAPRKRLIKNKAIMEKMYFNESHLPDDGFSSIATSLMTVHMVLVAIVGTTANLCVFLALSMSHKVSNNLLLLNLCVADSMVCIISGPLTVLSWEWPALSSYAIVNAVQYIPVAASTLSLMTQSIDRYSSIKHPRHNRLHRDKRPAYLVSGALAAWTVAAVVSVPRYAWPVHRLMADARWTRYYETCYVAVVFAVPWAAVAFTQRAVSRTLYITSLKAAAARGQLPLPMPIMTAECKQVILVASIQKNTTVQSKVTNNDAAAIQQPQPQQQPHASHQQAQQEQQQPHAEQQQQPQQKQRPTPSARSRKRLAKVLVALAGVFVACWLPYAAALLYANWFYSSSPPSDGDGGDGGAPPAVHRLATVAAMLLGHTHSAVNPVAYWWLNRHTLRACPWCWCSLGDQSDDDRDHGDRDTGCGGALGCIVSGAAAAFGCGRGDGSCGGSGAADCGGGAGCRQSQNHTPTRLNRLLFHRQPNNHQRSRQPSSTNEAALGPFNPRFATPKKPPQQLPPVKNPVMLYYA</sequence>
<feature type="compositionally biased region" description="Polar residues" evidence="8">
    <location>
        <begin position="533"/>
        <end position="548"/>
    </location>
</feature>
<evidence type="ECO:0000313" key="11">
    <source>
        <dbReference type="EMBL" id="MBW15156.1"/>
    </source>
</evidence>
<feature type="transmembrane region" description="Helical" evidence="9">
    <location>
        <begin position="206"/>
        <end position="228"/>
    </location>
</feature>
<evidence type="ECO:0000256" key="9">
    <source>
        <dbReference type="SAM" id="Phobius"/>
    </source>
</evidence>
<feature type="transmembrane region" description="Helical" evidence="9">
    <location>
        <begin position="417"/>
        <end position="444"/>
    </location>
</feature>
<evidence type="ECO:0000256" key="6">
    <source>
        <dbReference type="ARBA" id="ARBA00023136"/>
    </source>
</evidence>
<dbReference type="PANTHER" id="PTHR24241">
    <property type="entry name" value="NEUROPEPTIDE RECEPTOR-RELATED G-PROTEIN COUPLED RECEPTOR"/>
    <property type="match status" value="1"/>
</dbReference>
<dbReference type="OrthoDB" id="7787645at2759"/>
<evidence type="ECO:0000256" key="8">
    <source>
        <dbReference type="SAM" id="MobiDB-lite"/>
    </source>
</evidence>
<name>A0A2H8TLX2_9HEMI</name>
<evidence type="ECO:0000256" key="5">
    <source>
        <dbReference type="ARBA" id="ARBA00022989"/>
    </source>
</evidence>
<comment type="similarity">
    <text evidence="2">Belongs to the G-protein coupled receptor 1 family.</text>
</comment>
<dbReference type="InterPro" id="IPR000276">
    <property type="entry name" value="GPCR_Rhodpsn"/>
</dbReference>
<keyword evidence="7 11" id="KW-0675">Receptor</keyword>
<evidence type="ECO:0000256" key="1">
    <source>
        <dbReference type="ARBA" id="ARBA00004651"/>
    </source>
</evidence>
<dbReference type="CDD" id="cd00637">
    <property type="entry name" value="7tm_classA_rhodopsin-like"/>
    <property type="match status" value="1"/>
</dbReference>
<dbReference type="InterPro" id="IPR017452">
    <property type="entry name" value="GPCR_Rhodpsn_7TM"/>
</dbReference>
<dbReference type="GO" id="GO:0004930">
    <property type="term" value="F:G protein-coupled receptor activity"/>
    <property type="evidence" value="ECO:0007669"/>
    <property type="project" value="InterPro"/>
</dbReference>
<evidence type="ECO:0000256" key="7">
    <source>
        <dbReference type="ARBA" id="ARBA00023170"/>
    </source>
</evidence>
<accession>A0A2H8TLX2</accession>
<dbReference type="Pfam" id="PF00001">
    <property type="entry name" value="7tm_1"/>
    <property type="match status" value="1"/>
</dbReference>
<evidence type="ECO:0000259" key="10">
    <source>
        <dbReference type="PROSITE" id="PS50262"/>
    </source>
</evidence>
<dbReference type="PROSITE" id="PS50262">
    <property type="entry name" value="G_PROTEIN_RECEP_F1_2"/>
    <property type="match status" value="1"/>
</dbReference>
<evidence type="ECO:0000256" key="4">
    <source>
        <dbReference type="ARBA" id="ARBA00022692"/>
    </source>
</evidence>
<feature type="transmembrane region" description="Helical" evidence="9">
    <location>
        <begin position="373"/>
        <end position="397"/>
    </location>
</feature>
<feature type="compositionally biased region" description="Low complexity" evidence="8">
    <location>
        <begin position="323"/>
        <end position="358"/>
    </location>
</feature>
<dbReference type="AlphaFoldDB" id="A0A2H8TLX2"/>
<protein>
    <submittedName>
        <fullName evidence="11">Gastrin/cholecystokinin type B receptor</fullName>
    </submittedName>
</protein>
<dbReference type="GO" id="GO:0032870">
    <property type="term" value="P:cellular response to hormone stimulus"/>
    <property type="evidence" value="ECO:0007669"/>
    <property type="project" value="TreeGrafter"/>
</dbReference>
<dbReference type="GO" id="GO:0005886">
    <property type="term" value="C:plasma membrane"/>
    <property type="evidence" value="ECO:0007669"/>
    <property type="project" value="UniProtKB-SubCell"/>
</dbReference>
<dbReference type="Gene3D" id="1.20.1070.10">
    <property type="entry name" value="Rhodopsin 7-helix transmembrane proteins"/>
    <property type="match status" value="1"/>
</dbReference>
<feature type="transmembrane region" description="Helical" evidence="9">
    <location>
        <begin position="131"/>
        <end position="151"/>
    </location>
</feature>
<keyword evidence="5 9" id="KW-1133">Transmembrane helix</keyword>
<proteinExistence type="inferred from homology"/>
<keyword evidence="4 9" id="KW-0812">Transmembrane</keyword>
<reference evidence="11" key="1">
    <citation type="submission" date="2017-10" db="EMBL/GenBank/DDBJ databases">
        <title>Transcriptome Assembly of Sugarcane Aphid Adults.</title>
        <authorList>
            <person name="Scully E.D."/>
            <person name="Palmer N.A."/>
            <person name="Geib S.M."/>
            <person name="Sarath G."/>
            <person name="Sattler S.E."/>
        </authorList>
    </citation>
    <scope>NUCLEOTIDE SEQUENCE</scope>
    <source>
        <tissue evidence="11">Whole body</tissue>
    </source>
</reference>
<evidence type="ECO:0000256" key="3">
    <source>
        <dbReference type="ARBA" id="ARBA00022475"/>
    </source>
</evidence>
<feature type="transmembrane region" description="Helical" evidence="9">
    <location>
        <begin position="248"/>
        <end position="267"/>
    </location>
</feature>
<dbReference type="PRINTS" id="PR00237">
    <property type="entry name" value="GPCRRHODOPSN"/>
</dbReference>
<feature type="domain" description="G-protein coupled receptors family 1 profile" evidence="10">
    <location>
        <begin position="109"/>
        <end position="441"/>
    </location>
</feature>
<dbReference type="PANTHER" id="PTHR24241:SF76">
    <property type="entry name" value="NEUROPEPTIDE SIFAMIDE RECEPTOR"/>
    <property type="match status" value="1"/>
</dbReference>
<feature type="region of interest" description="Disordered" evidence="8">
    <location>
        <begin position="323"/>
        <end position="366"/>
    </location>
</feature>
<gene>
    <name evidence="11" type="primary">CCKBR</name>
</gene>
<organism evidence="11">
    <name type="scientific">Melanaphis sacchari</name>
    <dbReference type="NCBI Taxonomy" id="742174"/>
    <lineage>
        <taxon>Eukaryota</taxon>
        <taxon>Metazoa</taxon>
        <taxon>Ecdysozoa</taxon>
        <taxon>Arthropoda</taxon>
        <taxon>Hexapoda</taxon>
        <taxon>Insecta</taxon>
        <taxon>Pterygota</taxon>
        <taxon>Neoptera</taxon>
        <taxon>Paraneoptera</taxon>
        <taxon>Hemiptera</taxon>
        <taxon>Sternorrhyncha</taxon>
        <taxon>Aphidomorpha</taxon>
        <taxon>Aphidoidea</taxon>
        <taxon>Aphididae</taxon>
        <taxon>Aphidini</taxon>
        <taxon>Melanaphis</taxon>
    </lineage>
</organism>
<keyword evidence="6 9" id="KW-0472">Membrane</keyword>
<feature type="transmembrane region" description="Helical" evidence="9">
    <location>
        <begin position="93"/>
        <end position="119"/>
    </location>
</feature>
<feature type="compositionally biased region" description="Pro residues" evidence="8">
    <location>
        <begin position="562"/>
        <end position="572"/>
    </location>
</feature>